<proteinExistence type="inferred from homology"/>
<dbReference type="GO" id="GO:0031573">
    <property type="term" value="P:mitotic intra-S DNA damage checkpoint signaling"/>
    <property type="evidence" value="ECO:0007669"/>
    <property type="project" value="TreeGrafter"/>
</dbReference>
<keyword evidence="2" id="KW-0227">DNA damage</keyword>
<dbReference type="GO" id="GO:0048257">
    <property type="term" value="F:3'-flap endonuclease activity"/>
    <property type="evidence" value="ECO:0007669"/>
    <property type="project" value="TreeGrafter"/>
</dbReference>
<evidence type="ECO:0000256" key="1">
    <source>
        <dbReference type="ARBA" id="ARBA00022801"/>
    </source>
</evidence>
<comment type="caution">
    <text evidence="4">The sequence shown here is derived from an EMBL/GenBank/DDBJ whole genome shotgun (WGS) entry which is preliminary data.</text>
</comment>
<dbReference type="GO" id="GO:0008821">
    <property type="term" value="F:crossover junction DNA endonuclease activity"/>
    <property type="evidence" value="ECO:0007669"/>
    <property type="project" value="UniProtKB-UniRule"/>
</dbReference>
<gene>
    <name evidence="4" type="ORF">CHS0354_014664</name>
</gene>
<dbReference type="InterPro" id="IPR006166">
    <property type="entry name" value="ERCC4_domain"/>
</dbReference>
<evidence type="ECO:0000313" key="4">
    <source>
        <dbReference type="EMBL" id="KAK3595842.1"/>
    </source>
</evidence>
<dbReference type="PANTHER" id="PTHR13451:SF0">
    <property type="entry name" value="CROSSOVER JUNCTION ENDONUCLEASE MUS81"/>
    <property type="match status" value="1"/>
</dbReference>
<comment type="subcellular location">
    <subcellularLocation>
        <location evidence="2">Nucleus</location>
    </subcellularLocation>
</comment>
<protein>
    <recommendedName>
        <fullName evidence="2">Crossover junction endonuclease MUS81</fullName>
        <ecNumber evidence="2">3.1.22.-</ecNumber>
    </recommendedName>
</protein>
<keyword evidence="2" id="KW-0255">Endonuclease</keyword>
<keyword evidence="2" id="KW-0460">Magnesium</keyword>
<keyword evidence="5" id="KW-1185">Reference proteome</keyword>
<keyword evidence="2" id="KW-0540">Nuclease</keyword>
<evidence type="ECO:0000259" key="3">
    <source>
        <dbReference type="SMART" id="SM00891"/>
    </source>
</evidence>
<dbReference type="EMBL" id="JAEAOA010000900">
    <property type="protein sequence ID" value="KAK3595842.1"/>
    <property type="molecule type" value="Genomic_DNA"/>
</dbReference>
<dbReference type="EC" id="3.1.22.-" evidence="2"/>
<dbReference type="Gene3D" id="3.40.50.10130">
    <property type="match status" value="1"/>
</dbReference>
<comment type="subunit">
    <text evidence="2">Interacts with EME1.</text>
</comment>
<accession>A0AAE0SPV3</accession>
<keyword evidence="2" id="KW-0539">Nucleus</keyword>
<dbReference type="GO" id="GO:0000727">
    <property type="term" value="P:double-strand break repair via break-induced replication"/>
    <property type="evidence" value="ECO:0007669"/>
    <property type="project" value="UniProtKB-UniRule"/>
</dbReference>
<dbReference type="InterPro" id="IPR011335">
    <property type="entry name" value="Restrct_endonuc-II-like"/>
</dbReference>
<dbReference type="SUPFAM" id="SSF52980">
    <property type="entry name" value="Restriction endonuclease-like"/>
    <property type="match status" value="1"/>
</dbReference>
<dbReference type="Proteomes" id="UP001195483">
    <property type="component" value="Unassembled WGS sequence"/>
</dbReference>
<dbReference type="GO" id="GO:0048476">
    <property type="term" value="C:Holliday junction resolvase complex"/>
    <property type="evidence" value="ECO:0007669"/>
    <property type="project" value="UniProtKB-UniRule"/>
</dbReference>
<dbReference type="GO" id="GO:0005634">
    <property type="term" value="C:nucleus"/>
    <property type="evidence" value="ECO:0007669"/>
    <property type="project" value="UniProtKB-SubCell"/>
</dbReference>
<dbReference type="SMART" id="SM00891">
    <property type="entry name" value="ERCC4"/>
    <property type="match status" value="1"/>
</dbReference>
<comment type="function">
    <text evidence="2">Interacts with EME1 to form a DNA structure-specific endonuclease with substrate preference for branched DNA structures with a 5'-end at the branch nick. Typical substrates include 3'-flap structures, D-loops, replication forks and nicked Holliday junctions. May be required in mitosis for the processing of stalled or collapsed replication fork intermediates. May be required in meiosis for the repair of meiosis-specific double strand breaks subsequent to single-end invasion (SEI).</text>
</comment>
<sequence>MDRERLIDNDTKLYRIPNAGELQTSFGFAYISDIIDENNSRMYFTSRLVTEMKNTGYEILDTWMQKNNIEIPDKDNIDEFLKTSIGERIKQARINNDEEINYKELPQYYEYDPHENLEPFHAKKSFLNNMFQCDVGSVQIIIFCGDLSIINDILVKVYKSLYYRCTLSPRVVMLVDTSEWGGDRASLSLLCELLNQTEIRYKTKRLLTGDYSWLWRYNGKERILPLLVEIKRADDVARTLKDGRFWSRVNKMVVWKKEFLKLGVPCQLQYLLEGQPEQYVVRCADGCKGVGHCGNPTLIQVKVLRIQYTSITKLI</sequence>
<comment type="similarity">
    <text evidence="2">Belongs to the XPF family.</text>
</comment>
<evidence type="ECO:0000256" key="2">
    <source>
        <dbReference type="RuleBase" id="RU369042"/>
    </source>
</evidence>
<dbReference type="GO" id="GO:0046872">
    <property type="term" value="F:metal ion binding"/>
    <property type="evidence" value="ECO:0007669"/>
    <property type="project" value="UniProtKB-UniRule"/>
</dbReference>
<reference evidence="4" key="2">
    <citation type="journal article" date="2021" name="Genome Biol. Evol.">
        <title>Developing a high-quality reference genome for a parasitic bivalve with doubly uniparental inheritance (Bivalvia: Unionida).</title>
        <authorList>
            <person name="Smith C.H."/>
        </authorList>
    </citation>
    <scope>NUCLEOTIDE SEQUENCE</scope>
    <source>
        <strain evidence="4">CHS0354</strain>
        <tissue evidence="4">Mantle</tissue>
    </source>
</reference>
<dbReference type="GO" id="GO:0006308">
    <property type="term" value="P:DNA catabolic process"/>
    <property type="evidence" value="ECO:0007669"/>
    <property type="project" value="UniProtKB-UniRule"/>
</dbReference>
<dbReference type="PANTHER" id="PTHR13451">
    <property type="entry name" value="CLASS II CROSSOVER JUNCTION ENDONUCLEASE MUS81"/>
    <property type="match status" value="1"/>
</dbReference>
<dbReference type="GO" id="GO:0003677">
    <property type="term" value="F:DNA binding"/>
    <property type="evidence" value="ECO:0007669"/>
    <property type="project" value="UniProtKB-UniRule"/>
</dbReference>
<evidence type="ECO:0000313" key="5">
    <source>
        <dbReference type="Proteomes" id="UP001195483"/>
    </source>
</evidence>
<dbReference type="AlphaFoldDB" id="A0AAE0SPV3"/>
<dbReference type="InterPro" id="IPR033309">
    <property type="entry name" value="Mus81"/>
</dbReference>
<reference evidence="4" key="3">
    <citation type="submission" date="2023-05" db="EMBL/GenBank/DDBJ databases">
        <authorList>
            <person name="Smith C.H."/>
        </authorList>
    </citation>
    <scope>NUCLEOTIDE SEQUENCE</scope>
    <source>
        <strain evidence="4">CHS0354</strain>
        <tissue evidence="4">Mantle</tissue>
    </source>
</reference>
<feature type="domain" description="ERCC4" evidence="3">
    <location>
        <begin position="172"/>
        <end position="276"/>
    </location>
</feature>
<organism evidence="4 5">
    <name type="scientific">Potamilus streckersoni</name>
    <dbReference type="NCBI Taxonomy" id="2493646"/>
    <lineage>
        <taxon>Eukaryota</taxon>
        <taxon>Metazoa</taxon>
        <taxon>Spiralia</taxon>
        <taxon>Lophotrochozoa</taxon>
        <taxon>Mollusca</taxon>
        <taxon>Bivalvia</taxon>
        <taxon>Autobranchia</taxon>
        <taxon>Heteroconchia</taxon>
        <taxon>Palaeoheterodonta</taxon>
        <taxon>Unionida</taxon>
        <taxon>Unionoidea</taxon>
        <taxon>Unionidae</taxon>
        <taxon>Ambleminae</taxon>
        <taxon>Lampsilini</taxon>
        <taxon>Potamilus</taxon>
    </lineage>
</organism>
<keyword evidence="2" id="KW-0479">Metal-binding</keyword>
<keyword evidence="1 2" id="KW-0378">Hydrolase</keyword>
<keyword evidence="2" id="KW-0234">DNA repair</keyword>
<dbReference type="Pfam" id="PF02732">
    <property type="entry name" value="ERCC4"/>
    <property type="match status" value="1"/>
</dbReference>
<dbReference type="GO" id="GO:0000712">
    <property type="term" value="P:resolution of meiotic recombination intermediates"/>
    <property type="evidence" value="ECO:0007669"/>
    <property type="project" value="TreeGrafter"/>
</dbReference>
<reference evidence="4" key="1">
    <citation type="journal article" date="2021" name="Genome Biol. Evol.">
        <title>A High-Quality Reference Genome for a Parasitic Bivalve with Doubly Uniparental Inheritance (Bivalvia: Unionida).</title>
        <authorList>
            <person name="Smith C.H."/>
        </authorList>
    </citation>
    <scope>NUCLEOTIDE SEQUENCE</scope>
    <source>
        <strain evidence="4">CHS0354</strain>
    </source>
</reference>
<comment type="cofactor">
    <cofactor evidence="2">
        <name>Mg(2+)</name>
        <dbReference type="ChEBI" id="CHEBI:18420"/>
    </cofactor>
</comment>
<keyword evidence="2" id="KW-0233">DNA recombination</keyword>
<name>A0AAE0SPV3_9BIVA</name>